<name>A0AA39V9Z0_ACESA</name>
<dbReference type="Gene3D" id="3.80.10.10">
    <property type="entry name" value="Ribonuclease Inhibitor"/>
    <property type="match status" value="1"/>
</dbReference>
<dbReference type="InterPro" id="IPR032675">
    <property type="entry name" value="LRR_dom_sf"/>
</dbReference>
<reference evidence="5" key="1">
    <citation type="journal article" date="2022" name="Plant J.">
        <title>Strategies of tolerance reflected in two North American maple genomes.</title>
        <authorList>
            <person name="McEvoy S.L."/>
            <person name="Sezen U.U."/>
            <person name="Trouern-Trend A."/>
            <person name="McMahon S.M."/>
            <person name="Schaberg P.G."/>
            <person name="Yang J."/>
            <person name="Wegrzyn J.L."/>
            <person name="Swenson N.G."/>
        </authorList>
    </citation>
    <scope>NUCLEOTIDE SEQUENCE</scope>
    <source>
        <strain evidence="5">NS2018</strain>
    </source>
</reference>
<dbReference type="SMART" id="SM00369">
    <property type="entry name" value="LRR_TYP"/>
    <property type="match status" value="3"/>
</dbReference>
<protein>
    <submittedName>
        <fullName evidence="5">Uncharacterized protein</fullName>
    </submittedName>
</protein>
<evidence type="ECO:0000256" key="4">
    <source>
        <dbReference type="ARBA" id="ARBA00023170"/>
    </source>
</evidence>
<dbReference type="EMBL" id="JAUESC010000388">
    <property type="protein sequence ID" value="KAK0572471.1"/>
    <property type="molecule type" value="Genomic_DNA"/>
</dbReference>
<proteinExistence type="inferred from homology"/>
<dbReference type="AlphaFoldDB" id="A0AA39V9Z0"/>
<evidence type="ECO:0000256" key="2">
    <source>
        <dbReference type="ARBA" id="ARBA00022614"/>
    </source>
</evidence>
<evidence type="ECO:0000313" key="5">
    <source>
        <dbReference type="EMBL" id="KAK0572471.1"/>
    </source>
</evidence>
<dbReference type="Proteomes" id="UP001168877">
    <property type="component" value="Unassembled WGS sequence"/>
</dbReference>
<dbReference type="SUPFAM" id="SSF52058">
    <property type="entry name" value="L domain-like"/>
    <property type="match status" value="1"/>
</dbReference>
<keyword evidence="3" id="KW-0677">Repeat</keyword>
<sequence length="252" mass="28091">MRSLESLDLSNNQLFGEIPEHLVEGCISLAFLVLSNNSLQGQIFSKNFNLPNLLRLQLDGSHFIGNIPDSLLNSSLLVGLYLSDNHPSGRILSWLGNMLDLSDIIMPNNNFEGPIPVEFCQLEYLEVLDLSENNISSDFPSCLNSLYIHQVHLSRNKLQGQLKEAFYDSSYNHFDGSIPKWIGRLPQLSYQSIQSCRLDQLHLIDLSRNNLSSRIPPCLDMTALHNKDYDVAPGPMSMAPGPIAGVGQLGLR</sequence>
<dbReference type="PANTHER" id="PTHR48062:SF21">
    <property type="entry name" value="RECEPTOR-LIKE PROTEIN 12"/>
    <property type="match status" value="1"/>
</dbReference>
<keyword evidence="2" id="KW-0433">Leucine-rich repeat</keyword>
<reference evidence="5" key="2">
    <citation type="submission" date="2023-06" db="EMBL/GenBank/DDBJ databases">
        <authorList>
            <person name="Swenson N.G."/>
            <person name="Wegrzyn J.L."/>
            <person name="Mcevoy S.L."/>
        </authorList>
    </citation>
    <scope>NUCLEOTIDE SEQUENCE</scope>
    <source>
        <strain evidence="5">NS2018</strain>
        <tissue evidence="5">Leaf</tissue>
    </source>
</reference>
<dbReference type="Pfam" id="PF00560">
    <property type="entry name" value="LRR_1"/>
    <property type="match status" value="3"/>
</dbReference>
<gene>
    <name evidence="5" type="ORF">LWI29_031938</name>
</gene>
<comment type="similarity">
    <text evidence="1">Belongs to the RLP family.</text>
</comment>
<dbReference type="InterPro" id="IPR003591">
    <property type="entry name" value="Leu-rich_rpt_typical-subtyp"/>
</dbReference>
<evidence type="ECO:0000256" key="1">
    <source>
        <dbReference type="ARBA" id="ARBA00009592"/>
    </source>
</evidence>
<keyword evidence="4" id="KW-0675">Receptor</keyword>
<comment type="caution">
    <text evidence="5">The sequence shown here is derived from an EMBL/GenBank/DDBJ whole genome shotgun (WGS) entry which is preliminary data.</text>
</comment>
<dbReference type="PRINTS" id="PR00019">
    <property type="entry name" value="LEURICHRPT"/>
</dbReference>
<evidence type="ECO:0000313" key="6">
    <source>
        <dbReference type="Proteomes" id="UP001168877"/>
    </source>
</evidence>
<accession>A0AA39V9Z0</accession>
<keyword evidence="6" id="KW-1185">Reference proteome</keyword>
<dbReference type="PANTHER" id="PTHR48062">
    <property type="entry name" value="RECEPTOR-LIKE PROTEIN 14"/>
    <property type="match status" value="1"/>
</dbReference>
<dbReference type="InterPro" id="IPR051502">
    <property type="entry name" value="RLP_Defense_Trigger"/>
</dbReference>
<evidence type="ECO:0000256" key="3">
    <source>
        <dbReference type="ARBA" id="ARBA00022737"/>
    </source>
</evidence>
<organism evidence="5 6">
    <name type="scientific">Acer saccharum</name>
    <name type="common">Sugar maple</name>
    <dbReference type="NCBI Taxonomy" id="4024"/>
    <lineage>
        <taxon>Eukaryota</taxon>
        <taxon>Viridiplantae</taxon>
        <taxon>Streptophyta</taxon>
        <taxon>Embryophyta</taxon>
        <taxon>Tracheophyta</taxon>
        <taxon>Spermatophyta</taxon>
        <taxon>Magnoliopsida</taxon>
        <taxon>eudicotyledons</taxon>
        <taxon>Gunneridae</taxon>
        <taxon>Pentapetalae</taxon>
        <taxon>rosids</taxon>
        <taxon>malvids</taxon>
        <taxon>Sapindales</taxon>
        <taxon>Sapindaceae</taxon>
        <taxon>Hippocastanoideae</taxon>
        <taxon>Acereae</taxon>
        <taxon>Acer</taxon>
    </lineage>
</organism>
<dbReference type="InterPro" id="IPR001611">
    <property type="entry name" value="Leu-rich_rpt"/>
</dbReference>